<name>A0AAN8P5H9_POLSC</name>
<feature type="transmembrane region" description="Helical" evidence="4">
    <location>
        <begin position="20"/>
        <end position="43"/>
    </location>
</feature>
<accession>A0AAN8P5H9</accession>
<comment type="caution">
    <text evidence="5">The sequence shown here is derived from an EMBL/GenBank/DDBJ whole genome shotgun (WGS) entry which is preliminary data.</text>
</comment>
<protein>
    <recommendedName>
        <fullName evidence="7">OPA3-like protein</fullName>
    </recommendedName>
</protein>
<dbReference type="PANTHER" id="PTHR12499:SF0">
    <property type="entry name" value="OPTIC ATROPHY 3 PROTEIN"/>
    <property type="match status" value="1"/>
</dbReference>
<evidence type="ECO:0000256" key="1">
    <source>
        <dbReference type="ARBA" id="ARBA00007584"/>
    </source>
</evidence>
<sequence length="142" mass="16093">MWILNLGQPVQVPPLNEAMAIELGANLLGEGILFAAGAAVVVVEYRRQAAKQAVKDKEQEEEKDRLNETIRDLSLELEEQRTQIRGLFRRVYELDSRVVKLPWASGQTNIEEISDPKVDPKNLDVITNATTYIFRNVFGTNR</sequence>
<dbReference type="Pfam" id="PF07047">
    <property type="entry name" value="OPA3"/>
    <property type="match status" value="1"/>
</dbReference>
<reference evidence="5 6" key="1">
    <citation type="submission" date="2023-10" db="EMBL/GenBank/DDBJ databases">
        <title>Genomes of two closely related lineages of the louse Polyplax serrata with different host specificities.</title>
        <authorList>
            <person name="Martinu J."/>
            <person name="Tarabai H."/>
            <person name="Stefka J."/>
            <person name="Hypsa V."/>
        </authorList>
    </citation>
    <scope>NUCLEOTIDE SEQUENCE [LARGE SCALE GENOMIC DNA]</scope>
    <source>
        <strain evidence="5">HR10_N</strain>
    </source>
</reference>
<dbReference type="Proteomes" id="UP001372834">
    <property type="component" value="Unassembled WGS sequence"/>
</dbReference>
<evidence type="ECO:0008006" key="7">
    <source>
        <dbReference type="Google" id="ProtNLM"/>
    </source>
</evidence>
<dbReference type="GO" id="GO:0019216">
    <property type="term" value="P:regulation of lipid metabolic process"/>
    <property type="evidence" value="ECO:0007669"/>
    <property type="project" value="TreeGrafter"/>
</dbReference>
<dbReference type="PANTHER" id="PTHR12499">
    <property type="entry name" value="OPTIC ATROPHY 3 PROTEIN OPA3"/>
    <property type="match status" value="1"/>
</dbReference>
<keyword evidence="2 3" id="KW-0175">Coiled coil</keyword>
<evidence type="ECO:0000313" key="5">
    <source>
        <dbReference type="EMBL" id="KAK6639040.1"/>
    </source>
</evidence>
<dbReference type="EMBL" id="JAWJWE010000003">
    <property type="protein sequence ID" value="KAK6639040.1"/>
    <property type="molecule type" value="Genomic_DNA"/>
</dbReference>
<evidence type="ECO:0000313" key="6">
    <source>
        <dbReference type="Proteomes" id="UP001372834"/>
    </source>
</evidence>
<gene>
    <name evidence="5" type="ORF">RUM43_007310</name>
</gene>
<comment type="similarity">
    <text evidence="1">Belongs to the OPA3 family.</text>
</comment>
<keyword evidence="4" id="KW-0472">Membrane</keyword>
<keyword evidence="4" id="KW-1133">Transmembrane helix</keyword>
<evidence type="ECO:0000256" key="3">
    <source>
        <dbReference type="SAM" id="Coils"/>
    </source>
</evidence>
<feature type="coiled-coil region" evidence="3">
    <location>
        <begin position="56"/>
        <end position="90"/>
    </location>
</feature>
<dbReference type="GO" id="GO:0005739">
    <property type="term" value="C:mitochondrion"/>
    <property type="evidence" value="ECO:0007669"/>
    <property type="project" value="TreeGrafter"/>
</dbReference>
<dbReference type="AlphaFoldDB" id="A0AAN8P5H9"/>
<evidence type="ECO:0000256" key="4">
    <source>
        <dbReference type="SAM" id="Phobius"/>
    </source>
</evidence>
<proteinExistence type="inferred from homology"/>
<organism evidence="5 6">
    <name type="scientific">Polyplax serrata</name>
    <name type="common">Common mouse louse</name>
    <dbReference type="NCBI Taxonomy" id="468196"/>
    <lineage>
        <taxon>Eukaryota</taxon>
        <taxon>Metazoa</taxon>
        <taxon>Ecdysozoa</taxon>
        <taxon>Arthropoda</taxon>
        <taxon>Hexapoda</taxon>
        <taxon>Insecta</taxon>
        <taxon>Pterygota</taxon>
        <taxon>Neoptera</taxon>
        <taxon>Paraneoptera</taxon>
        <taxon>Psocodea</taxon>
        <taxon>Troctomorpha</taxon>
        <taxon>Phthiraptera</taxon>
        <taxon>Anoplura</taxon>
        <taxon>Polyplacidae</taxon>
        <taxon>Polyplax</taxon>
    </lineage>
</organism>
<dbReference type="InterPro" id="IPR010754">
    <property type="entry name" value="OPA3-like"/>
</dbReference>
<keyword evidence="4" id="KW-0812">Transmembrane</keyword>
<evidence type="ECO:0000256" key="2">
    <source>
        <dbReference type="ARBA" id="ARBA00023054"/>
    </source>
</evidence>